<evidence type="ECO:0000313" key="1">
    <source>
        <dbReference type="EMBL" id="DAF86281.1"/>
    </source>
</evidence>
<dbReference type="EMBL" id="BK015941">
    <property type="protein sequence ID" value="DAF86281.1"/>
    <property type="molecule type" value="Genomic_DNA"/>
</dbReference>
<name>A0A8S5TVP5_9CAUD</name>
<proteinExistence type="predicted"/>
<reference evidence="1" key="1">
    <citation type="journal article" date="2021" name="Proc. Natl. Acad. Sci. U.S.A.">
        <title>A Catalog of Tens of Thousands of Viruses from Human Metagenomes Reveals Hidden Associations with Chronic Diseases.</title>
        <authorList>
            <person name="Tisza M.J."/>
            <person name="Buck C.B."/>
        </authorList>
    </citation>
    <scope>NUCLEOTIDE SEQUENCE</scope>
    <source>
        <strain evidence="1">Ctx254</strain>
    </source>
</reference>
<protein>
    <submittedName>
        <fullName evidence="1">Uncharacterized protein</fullName>
    </submittedName>
</protein>
<organism evidence="1">
    <name type="scientific">Siphoviridae sp. ctx254</name>
    <dbReference type="NCBI Taxonomy" id="2825737"/>
    <lineage>
        <taxon>Viruses</taxon>
        <taxon>Duplodnaviria</taxon>
        <taxon>Heunggongvirae</taxon>
        <taxon>Uroviricota</taxon>
        <taxon>Caudoviricetes</taxon>
    </lineage>
</organism>
<sequence length="100" mass="11222">MRTLPFAVEGQTLRKDGDFGGIISGSKGYLRCRLKIADNDWLYAKKVLVFNDEYAMAVNADFECMVPDEVTDGRSFKVQLIGQTGKTRMKTNPVLIEQVT</sequence>
<accession>A0A8S5TVP5</accession>